<dbReference type="InterPro" id="IPR017850">
    <property type="entry name" value="Alkaline_phosphatase_core_sf"/>
</dbReference>
<evidence type="ECO:0000313" key="3">
    <source>
        <dbReference type="Proteomes" id="UP000324233"/>
    </source>
</evidence>
<feature type="transmembrane region" description="Helical" evidence="1">
    <location>
        <begin position="308"/>
        <end position="335"/>
    </location>
</feature>
<dbReference type="GO" id="GO:0051377">
    <property type="term" value="F:mannose-ethanolamine phosphotransferase activity"/>
    <property type="evidence" value="ECO:0007669"/>
    <property type="project" value="InterPro"/>
</dbReference>
<feature type="transmembrane region" description="Helical" evidence="1">
    <location>
        <begin position="374"/>
        <end position="393"/>
    </location>
</feature>
<evidence type="ECO:0000256" key="1">
    <source>
        <dbReference type="SAM" id="Phobius"/>
    </source>
</evidence>
<feature type="transmembrane region" description="Helical" evidence="1">
    <location>
        <begin position="476"/>
        <end position="497"/>
    </location>
</feature>
<feature type="transmembrane region" description="Helical" evidence="1">
    <location>
        <begin position="517"/>
        <end position="542"/>
    </location>
</feature>
<name>A0A5B9WB58_9BACT</name>
<evidence type="ECO:0000313" key="2">
    <source>
        <dbReference type="EMBL" id="QEH37275.1"/>
    </source>
</evidence>
<dbReference type="GO" id="GO:0016020">
    <property type="term" value="C:membrane"/>
    <property type="evidence" value="ECO:0007669"/>
    <property type="project" value="GOC"/>
</dbReference>
<dbReference type="PANTHER" id="PTHR12250">
    <property type="entry name" value="PHOSPHATIDYLINOSITOL GLYCAN, CLASS N"/>
    <property type="match status" value="1"/>
</dbReference>
<gene>
    <name evidence="2" type="ORF">OJF2_58620</name>
</gene>
<proteinExistence type="predicted"/>
<dbReference type="InterPro" id="IPR007070">
    <property type="entry name" value="GPI_EtnP_transferase_1"/>
</dbReference>
<reference evidence="2 3" key="1">
    <citation type="submission" date="2019-08" db="EMBL/GenBank/DDBJ databases">
        <title>Deep-cultivation of Planctomycetes and their phenomic and genomic characterization uncovers novel biology.</title>
        <authorList>
            <person name="Wiegand S."/>
            <person name="Jogler M."/>
            <person name="Boedeker C."/>
            <person name="Pinto D."/>
            <person name="Vollmers J."/>
            <person name="Rivas-Marin E."/>
            <person name="Kohn T."/>
            <person name="Peeters S.H."/>
            <person name="Heuer A."/>
            <person name="Rast P."/>
            <person name="Oberbeckmann S."/>
            <person name="Bunk B."/>
            <person name="Jeske O."/>
            <person name="Meyerdierks A."/>
            <person name="Storesund J.E."/>
            <person name="Kallscheuer N."/>
            <person name="Luecker S."/>
            <person name="Lage O.M."/>
            <person name="Pohl T."/>
            <person name="Merkel B.J."/>
            <person name="Hornburger P."/>
            <person name="Mueller R.-W."/>
            <person name="Bruemmer F."/>
            <person name="Labrenz M."/>
            <person name="Spormann A.M."/>
            <person name="Op den Camp H."/>
            <person name="Overmann J."/>
            <person name="Amann R."/>
            <person name="Jetten M.S.M."/>
            <person name="Mascher T."/>
            <person name="Medema M.H."/>
            <person name="Devos D.P."/>
            <person name="Kaster A.-K."/>
            <person name="Ovreas L."/>
            <person name="Rohde M."/>
            <person name="Galperin M.Y."/>
            <person name="Jogler C."/>
        </authorList>
    </citation>
    <scope>NUCLEOTIDE SEQUENCE [LARGE SCALE GENOMIC DNA]</scope>
    <source>
        <strain evidence="2 3">OJF2</strain>
    </source>
</reference>
<dbReference type="InterPro" id="IPR002591">
    <property type="entry name" value="Phosphodiest/P_Trfase"/>
</dbReference>
<dbReference type="Gene3D" id="3.40.720.10">
    <property type="entry name" value="Alkaline Phosphatase, subunit A"/>
    <property type="match status" value="1"/>
</dbReference>
<feature type="transmembrane region" description="Helical" evidence="1">
    <location>
        <begin position="588"/>
        <end position="613"/>
    </location>
</feature>
<keyword evidence="3" id="KW-1185">Reference proteome</keyword>
<dbReference type="PANTHER" id="PTHR12250:SF0">
    <property type="entry name" value="GPI ETHANOLAMINE PHOSPHATE TRANSFERASE 1"/>
    <property type="match status" value="1"/>
</dbReference>
<keyword evidence="1" id="KW-0812">Transmembrane</keyword>
<dbReference type="SUPFAM" id="SSF53649">
    <property type="entry name" value="Alkaline phosphatase-like"/>
    <property type="match status" value="1"/>
</dbReference>
<feature type="transmembrane region" description="Helical" evidence="1">
    <location>
        <begin position="347"/>
        <end position="368"/>
    </location>
</feature>
<feature type="transmembrane region" description="Helical" evidence="1">
    <location>
        <begin position="554"/>
        <end position="576"/>
    </location>
</feature>
<keyword evidence="1" id="KW-1133">Transmembrane helix</keyword>
<dbReference type="EMBL" id="CP042997">
    <property type="protein sequence ID" value="QEH37275.1"/>
    <property type="molecule type" value="Genomic_DNA"/>
</dbReference>
<dbReference type="Proteomes" id="UP000324233">
    <property type="component" value="Chromosome"/>
</dbReference>
<feature type="transmembrane region" description="Helical" evidence="1">
    <location>
        <begin position="275"/>
        <end position="296"/>
    </location>
</feature>
<dbReference type="Pfam" id="PF01663">
    <property type="entry name" value="Phosphodiest"/>
    <property type="match status" value="1"/>
</dbReference>
<protein>
    <submittedName>
        <fullName evidence="2">Type I phosphodiesterase / nucleotide pyrophosphatase</fullName>
    </submittedName>
</protein>
<accession>A0A5B9WB58</accession>
<dbReference type="AlphaFoldDB" id="A0A5B9WB58"/>
<dbReference type="GO" id="GO:0006506">
    <property type="term" value="P:GPI anchor biosynthetic process"/>
    <property type="evidence" value="ECO:0007669"/>
    <property type="project" value="InterPro"/>
</dbReference>
<keyword evidence="1" id="KW-0472">Membrane</keyword>
<sequence length="621" mass="62911">MGSAPAPTMARPRGSEPARRLVLVVIDGLRAETAFNADLMPTLNRLASRGGRTTARVESLIPSSLAGIVALISGDVPPAESCLSDFGAAPRREGGVLEAVARAGGRSFVAGPSLWTDLYGTWIASAEVDPTFGSGDERLVAAALRALSSDSYRLIVLHVGRVDAAAHRSGTRSAMYRGSVRWCDEVVRRIAREMGQGTGLVVTSDHGMTEDGGHAGPEPSVLTTPLVTFGAGLPTGAWPGGPQRAVPSLLLTAIGIEPSSGDTSAYKDVEPGARIFLPLTAGLLCGLYFWSGMGGASSGRTEATILNLAVWLVLLLIIMDRLPAALAAGFATLAWAVSTVPRKPSRVLTAAVASGALLGALRLIDGYFALDLDAWTGLAPVGAAVMACSPLAIPAAAMRRDGPTAGPLQSSSSLTGWLGPAGMTAMAALLGGASLVLAYLAAIMLGRAVATILAMPRGVGRSREGVVSPFLTVPRSRFVSAGVLTACALVLLCRIAGQTPSLSTVDVRSAFGLVEIRGGLALAVVAVAAAQALPAVGLLLGLRVAVGRLSPDSLTDFAAGLAAALAGQAAAGALLLDATPGQPVDALALGLLIRVLAEGLYLFLGLAALVLAARATETAGA</sequence>
<organism evidence="2 3">
    <name type="scientific">Aquisphaera giovannonii</name>
    <dbReference type="NCBI Taxonomy" id="406548"/>
    <lineage>
        <taxon>Bacteria</taxon>
        <taxon>Pseudomonadati</taxon>
        <taxon>Planctomycetota</taxon>
        <taxon>Planctomycetia</taxon>
        <taxon>Isosphaerales</taxon>
        <taxon>Isosphaeraceae</taxon>
        <taxon>Aquisphaera</taxon>
    </lineage>
</organism>
<dbReference type="KEGG" id="agv:OJF2_58620"/>